<dbReference type="InterPro" id="IPR012349">
    <property type="entry name" value="Split_barrel_FMN-bd"/>
</dbReference>
<evidence type="ECO:0000259" key="3">
    <source>
        <dbReference type="SMART" id="SM00903"/>
    </source>
</evidence>
<dbReference type="Pfam" id="PF01613">
    <property type="entry name" value="Flavin_Reduct"/>
    <property type="match status" value="1"/>
</dbReference>
<dbReference type="Proteomes" id="UP001206206">
    <property type="component" value="Unassembled WGS sequence"/>
</dbReference>
<accession>A0ABT1PIA1</accession>
<gene>
    <name evidence="4" type="ORF">NON19_21430</name>
</gene>
<evidence type="ECO:0000256" key="2">
    <source>
        <dbReference type="ARBA" id="ARBA00023002"/>
    </source>
</evidence>
<dbReference type="InterPro" id="IPR002563">
    <property type="entry name" value="Flavin_Rdtase-like_dom"/>
</dbReference>
<evidence type="ECO:0000313" key="5">
    <source>
        <dbReference type="Proteomes" id="UP001206206"/>
    </source>
</evidence>
<dbReference type="RefSeq" id="WP_255930407.1">
    <property type="nucleotide sequence ID" value="NZ_JANFNH010000028.1"/>
</dbReference>
<comment type="caution">
    <text evidence="4">The sequence shown here is derived from an EMBL/GenBank/DDBJ whole genome shotgun (WGS) entry which is preliminary data.</text>
</comment>
<dbReference type="EMBL" id="JANFNH010000028">
    <property type="protein sequence ID" value="MCQ4044521.1"/>
    <property type="molecule type" value="Genomic_DNA"/>
</dbReference>
<protein>
    <submittedName>
        <fullName evidence="4">Flavin reductase family protein</fullName>
    </submittedName>
</protein>
<organism evidence="4 5">
    <name type="scientific">Streptantibioticus rubrisoli</name>
    <dbReference type="NCBI Taxonomy" id="1387313"/>
    <lineage>
        <taxon>Bacteria</taxon>
        <taxon>Bacillati</taxon>
        <taxon>Actinomycetota</taxon>
        <taxon>Actinomycetes</taxon>
        <taxon>Kitasatosporales</taxon>
        <taxon>Streptomycetaceae</taxon>
        <taxon>Streptantibioticus</taxon>
    </lineage>
</organism>
<dbReference type="PANTHER" id="PTHR30466">
    <property type="entry name" value="FLAVIN REDUCTASE"/>
    <property type="match status" value="1"/>
</dbReference>
<dbReference type="SUPFAM" id="SSF50475">
    <property type="entry name" value="FMN-binding split barrel"/>
    <property type="match status" value="1"/>
</dbReference>
<dbReference type="PANTHER" id="PTHR30466:SF11">
    <property type="entry name" value="FLAVIN-DEPENDENT MONOOXYGENASE, REDUCTASE SUBUNIT HSAB"/>
    <property type="match status" value="1"/>
</dbReference>
<dbReference type="Gene3D" id="2.30.110.10">
    <property type="entry name" value="Electron Transport, Fmn-binding Protein, Chain A"/>
    <property type="match status" value="1"/>
</dbReference>
<dbReference type="SMART" id="SM00903">
    <property type="entry name" value="Flavin_Reduct"/>
    <property type="match status" value="1"/>
</dbReference>
<evidence type="ECO:0000313" key="4">
    <source>
        <dbReference type="EMBL" id="MCQ4044521.1"/>
    </source>
</evidence>
<sequence>MGTAPPVRSHVDPQAFRQVLGHVPTTVTVVTAGTDEGPAGLVVGSFVSISLRPALVGVFIDEASVSWPAIHRTGSFAVNVLAHDQQAVCARFARSGGDKFAGLDHRLSPHGHPLLPGTTAWLDCEIEDVRKLGDHFFALAGVTDLGTSQGVLPMVFHRGALHTIADGSAPGS</sequence>
<reference evidence="4 5" key="1">
    <citation type="submission" date="2022-06" db="EMBL/GenBank/DDBJ databases">
        <title>Draft genome sequence of type strain Streptomyces rubrisoli DSM 42083.</title>
        <authorList>
            <person name="Duangmal K."/>
            <person name="Klaysubun C."/>
        </authorList>
    </citation>
    <scope>NUCLEOTIDE SEQUENCE [LARGE SCALE GENOMIC DNA]</scope>
    <source>
        <strain evidence="4 5">DSM 42083</strain>
    </source>
</reference>
<dbReference type="InterPro" id="IPR050268">
    <property type="entry name" value="NADH-dep_flavin_reductase"/>
</dbReference>
<keyword evidence="2" id="KW-0560">Oxidoreductase</keyword>
<keyword evidence="5" id="KW-1185">Reference proteome</keyword>
<name>A0ABT1PIA1_9ACTN</name>
<evidence type="ECO:0000256" key="1">
    <source>
        <dbReference type="ARBA" id="ARBA00008898"/>
    </source>
</evidence>
<comment type="similarity">
    <text evidence="1">Belongs to the non-flavoprotein flavin reductase family.</text>
</comment>
<feature type="domain" description="Flavin reductase like" evidence="3">
    <location>
        <begin position="20"/>
        <end position="163"/>
    </location>
</feature>
<proteinExistence type="inferred from homology"/>